<accession>A0A6M3K0X3</accession>
<organism evidence="3">
    <name type="scientific">viral metagenome</name>
    <dbReference type="NCBI Taxonomy" id="1070528"/>
    <lineage>
        <taxon>unclassified sequences</taxon>
        <taxon>metagenomes</taxon>
        <taxon>organismal metagenomes</taxon>
    </lineage>
</organism>
<dbReference type="InterPro" id="IPR018774">
    <property type="entry name" value="Phage_Mu_GpT"/>
</dbReference>
<gene>
    <name evidence="3" type="ORF">MM415A01834_0003</name>
    <name evidence="2" type="ORF">MM415B00334_0042</name>
</gene>
<reference evidence="3" key="1">
    <citation type="submission" date="2020-03" db="EMBL/GenBank/DDBJ databases">
        <title>The deep terrestrial virosphere.</title>
        <authorList>
            <person name="Holmfeldt K."/>
            <person name="Nilsson E."/>
            <person name="Simone D."/>
            <person name="Lopez-Fernandez M."/>
            <person name="Wu X."/>
            <person name="de Brujin I."/>
            <person name="Lundin D."/>
            <person name="Andersson A."/>
            <person name="Bertilsson S."/>
            <person name="Dopson M."/>
        </authorList>
    </citation>
    <scope>NUCLEOTIDE SEQUENCE</scope>
    <source>
        <strain evidence="3">MM415A01834</strain>
        <strain evidence="2">MM415B00334</strain>
    </source>
</reference>
<proteinExistence type="predicted"/>
<feature type="domain" description="Bacteriophage Mu GpT" evidence="1">
    <location>
        <begin position="163"/>
        <end position="228"/>
    </location>
</feature>
<evidence type="ECO:0000313" key="3">
    <source>
        <dbReference type="EMBL" id="QJA75281.1"/>
    </source>
</evidence>
<sequence length="298" mass="32105">MAVVDTDFLAGARTLYKAAFDEIMGAAPGVWQRFATLFDTEGKATLGFDWLGAPPMMRTMVDTLTIGKSFEHNYTIAVDETGVGIEIKEQAYMSNPLGTILKHVENMMVQASKYYDKVCIEALSDGFTATGFDSASFFNAAHTIGDGASFDNSDTAALDNAGATYQVAWQKLNAAEDDSGEPMGFIGNVLIVHSNNRLTARQLLNAEIISQTSNVLVDDSELIVSPWVSTSTHWFLGAGGQPVNPIVLAEQMAPRFVAMDGLDSPNAFHGNRFQYKVDAKVSVGYGDPRTMIGSNGTT</sequence>
<dbReference type="AlphaFoldDB" id="A0A6M3K0X3"/>
<protein>
    <submittedName>
        <fullName evidence="3">Putative capsid protein</fullName>
    </submittedName>
</protein>
<evidence type="ECO:0000313" key="2">
    <source>
        <dbReference type="EMBL" id="QJA66789.1"/>
    </source>
</evidence>
<dbReference type="EMBL" id="MT142153">
    <property type="protein sequence ID" value="QJA75281.1"/>
    <property type="molecule type" value="Genomic_DNA"/>
</dbReference>
<name>A0A6M3K0X3_9ZZZZ</name>
<feature type="domain" description="Bacteriophage Mu GpT" evidence="1">
    <location>
        <begin position="13"/>
        <end position="151"/>
    </location>
</feature>
<dbReference type="Pfam" id="PF10124">
    <property type="entry name" value="Mu-like_gpT"/>
    <property type="match status" value="3"/>
</dbReference>
<evidence type="ECO:0000259" key="1">
    <source>
        <dbReference type="Pfam" id="PF10124"/>
    </source>
</evidence>
<dbReference type="EMBL" id="MT141560">
    <property type="protein sequence ID" value="QJA66789.1"/>
    <property type="molecule type" value="Genomic_DNA"/>
</dbReference>
<feature type="domain" description="Bacteriophage Mu GpT" evidence="1">
    <location>
        <begin position="231"/>
        <end position="294"/>
    </location>
</feature>